<protein>
    <recommendedName>
        <fullName evidence="8">Homeobox domain-containing protein</fullName>
    </recommendedName>
</protein>
<dbReference type="InterPro" id="IPR000047">
    <property type="entry name" value="HTH_motif"/>
</dbReference>
<dbReference type="EMBL" id="RCHS01001219">
    <property type="protein sequence ID" value="RMX54653.1"/>
    <property type="molecule type" value="Genomic_DNA"/>
</dbReference>
<feature type="compositionally biased region" description="Basic and acidic residues" evidence="7">
    <location>
        <begin position="1"/>
        <end position="23"/>
    </location>
</feature>
<dbReference type="FunFam" id="1.10.10.60:FF:000679">
    <property type="entry name" value="Homeobox protein aristaless"/>
    <property type="match status" value="1"/>
</dbReference>
<evidence type="ECO:0000256" key="6">
    <source>
        <dbReference type="RuleBase" id="RU000682"/>
    </source>
</evidence>
<dbReference type="InterPro" id="IPR001356">
    <property type="entry name" value="HD"/>
</dbReference>
<reference evidence="9 10" key="1">
    <citation type="journal article" date="2018" name="Sci. Rep.">
        <title>Comparative analysis of the Pocillopora damicornis genome highlights role of immune system in coral evolution.</title>
        <authorList>
            <person name="Cunning R."/>
            <person name="Bay R.A."/>
            <person name="Gillette P."/>
            <person name="Baker A.C."/>
            <person name="Traylor-Knowles N."/>
        </authorList>
    </citation>
    <scope>NUCLEOTIDE SEQUENCE [LARGE SCALE GENOMIC DNA]</scope>
    <source>
        <strain evidence="9">RSMAS</strain>
        <tissue evidence="9">Whole animal</tissue>
    </source>
</reference>
<proteinExistence type="predicted"/>
<name>A0A3M6ULU2_POCDA</name>
<dbReference type="GO" id="GO:0005634">
    <property type="term" value="C:nucleus"/>
    <property type="evidence" value="ECO:0007669"/>
    <property type="project" value="UniProtKB-SubCell"/>
</dbReference>
<organism evidence="9 10">
    <name type="scientific">Pocillopora damicornis</name>
    <name type="common">Cauliflower coral</name>
    <name type="synonym">Millepora damicornis</name>
    <dbReference type="NCBI Taxonomy" id="46731"/>
    <lineage>
        <taxon>Eukaryota</taxon>
        <taxon>Metazoa</taxon>
        <taxon>Cnidaria</taxon>
        <taxon>Anthozoa</taxon>
        <taxon>Hexacorallia</taxon>
        <taxon>Scleractinia</taxon>
        <taxon>Astrocoeniina</taxon>
        <taxon>Pocilloporidae</taxon>
        <taxon>Pocillopora</taxon>
    </lineage>
</organism>
<evidence type="ECO:0000259" key="8">
    <source>
        <dbReference type="PROSITE" id="PS50071"/>
    </source>
</evidence>
<sequence>MHVKLVGKEETNERITPKSEKTRPPKRTKRCTGGDSEKRYRATFDKSQIYQMERVFLLNHYPDVAARSELSNSTGLSEAQVQIWFQNRRAKWRKQQRKRRHDVPTIFGLGYPSHLARFCGGFEPYTLFPYEYYNTDFWTCARQQVAAFQFASMPSSPTPPASSSPHDSCSPKSTDSAASSSEEAQGEVENLEIRNDSSLLSLRLRAKEHIAAMEQESQGV</sequence>
<comment type="subcellular location">
    <subcellularLocation>
        <location evidence="1 5 6">Nucleus</location>
    </subcellularLocation>
</comment>
<gene>
    <name evidence="9" type="ORF">pdam_00009331</name>
</gene>
<dbReference type="PROSITE" id="PS00027">
    <property type="entry name" value="HOMEOBOX_1"/>
    <property type="match status" value="1"/>
</dbReference>
<dbReference type="PROSITE" id="PS50071">
    <property type="entry name" value="HOMEOBOX_2"/>
    <property type="match status" value="1"/>
</dbReference>
<dbReference type="PANTHER" id="PTHR24329:SF543">
    <property type="entry name" value="FI01017P-RELATED"/>
    <property type="match status" value="1"/>
</dbReference>
<evidence type="ECO:0000256" key="5">
    <source>
        <dbReference type="PROSITE-ProRule" id="PRU00108"/>
    </source>
</evidence>
<feature type="domain" description="Homeobox" evidence="8">
    <location>
        <begin position="35"/>
        <end position="95"/>
    </location>
</feature>
<dbReference type="GO" id="GO:0000977">
    <property type="term" value="F:RNA polymerase II transcription regulatory region sequence-specific DNA binding"/>
    <property type="evidence" value="ECO:0007669"/>
    <property type="project" value="TreeGrafter"/>
</dbReference>
<evidence type="ECO:0000256" key="3">
    <source>
        <dbReference type="ARBA" id="ARBA00023155"/>
    </source>
</evidence>
<dbReference type="AlphaFoldDB" id="A0A3M6ULU2"/>
<dbReference type="Proteomes" id="UP000275408">
    <property type="component" value="Unassembled WGS sequence"/>
</dbReference>
<feature type="DNA-binding region" description="Homeobox" evidence="5">
    <location>
        <begin position="37"/>
        <end position="96"/>
    </location>
</feature>
<dbReference type="OrthoDB" id="1867783at2759"/>
<keyword evidence="3 5" id="KW-0371">Homeobox</keyword>
<keyword evidence="2 5" id="KW-0238">DNA-binding</keyword>
<feature type="region of interest" description="Disordered" evidence="7">
    <location>
        <begin position="1"/>
        <end position="37"/>
    </location>
</feature>
<dbReference type="SMART" id="SM00389">
    <property type="entry name" value="HOX"/>
    <property type="match status" value="1"/>
</dbReference>
<dbReference type="CDD" id="cd00086">
    <property type="entry name" value="homeodomain"/>
    <property type="match status" value="1"/>
</dbReference>
<dbReference type="PRINTS" id="PR00031">
    <property type="entry name" value="HTHREPRESSR"/>
</dbReference>
<dbReference type="PANTHER" id="PTHR24329">
    <property type="entry name" value="HOMEOBOX PROTEIN ARISTALESS"/>
    <property type="match status" value="1"/>
</dbReference>
<dbReference type="Gene3D" id="1.10.10.60">
    <property type="entry name" value="Homeodomain-like"/>
    <property type="match status" value="1"/>
</dbReference>
<dbReference type="Pfam" id="PF00046">
    <property type="entry name" value="Homeodomain"/>
    <property type="match status" value="1"/>
</dbReference>
<evidence type="ECO:0000313" key="9">
    <source>
        <dbReference type="EMBL" id="RMX54653.1"/>
    </source>
</evidence>
<evidence type="ECO:0000313" key="10">
    <source>
        <dbReference type="Proteomes" id="UP000275408"/>
    </source>
</evidence>
<evidence type="ECO:0000256" key="4">
    <source>
        <dbReference type="ARBA" id="ARBA00023242"/>
    </source>
</evidence>
<evidence type="ECO:0000256" key="2">
    <source>
        <dbReference type="ARBA" id="ARBA00023125"/>
    </source>
</evidence>
<evidence type="ECO:0000256" key="7">
    <source>
        <dbReference type="SAM" id="MobiDB-lite"/>
    </source>
</evidence>
<dbReference type="SUPFAM" id="SSF46689">
    <property type="entry name" value="Homeodomain-like"/>
    <property type="match status" value="1"/>
</dbReference>
<feature type="compositionally biased region" description="Low complexity" evidence="7">
    <location>
        <begin position="163"/>
        <end position="183"/>
    </location>
</feature>
<comment type="caution">
    <text evidence="9">The sequence shown here is derived from an EMBL/GenBank/DDBJ whole genome shotgun (WGS) entry which is preliminary data.</text>
</comment>
<evidence type="ECO:0000256" key="1">
    <source>
        <dbReference type="ARBA" id="ARBA00004123"/>
    </source>
</evidence>
<dbReference type="InterPro" id="IPR009057">
    <property type="entry name" value="Homeodomain-like_sf"/>
</dbReference>
<keyword evidence="4 5" id="KW-0539">Nucleus</keyword>
<keyword evidence="10" id="KW-1185">Reference proteome</keyword>
<dbReference type="InterPro" id="IPR050649">
    <property type="entry name" value="Paired_Homeobox_TFs"/>
</dbReference>
<dbReference type="InterPro" id="IPR017970">
    <property type="entry name" value="Homeobox_CS"/>
</dbReference>
<dbReference type="GO" id="GO:0000981">
    <property type="term" value="F:DNA-binding transcription factor activity, RNA polymerase II-specific"/>
    <property type="evidence" value="ECO:0007669"/>
    <property type="project" value="InterPro"/>
</dbReference>
<accession>A0A3M6ULU2</accession>
<feature type="region of interest" description="Disordered" evidence="7">
    <location>
        <begin position="152"/>
        <end position="192"/>
    </location>
</feature>